<keyword evidence="2" id="KW-1185">Reference proteome</keyword>
<evidence type="ECO:0000313" key="1">
    <source>
        <dbReference type="EMBL" id="KAK4208322.1"/>
    </source>
</evidence>
<accession>A0AAN6Y1A3</accession>
<name>A0AAN6Y1A3_9PEZI</name>
<dbReference type="EMBL" id="MU858249">
    <property type="protein sequence ID" value="KAK4208322.1"/>
    <property type="molecule type" value="Genomic_DNA"/>
</dbReference>
<proteinExistence type="predicted"/>
<protein>
    <submittedName>
        <fullName evidence="1">Uncharacterized protein</fullName>
    </submittedName>
</protein>
<sequence length="329" mass="37254">MRAICEESIKAKPNGTWNLEDDLCVIDDDWQDAYGSAAELTLKLHHNPQSPEAAAPWETIRDEIAPMVQSLNYFSLPTILMIAYLMCTKLGDTKVTHVPASFLGGCLEVSRAESEISPRHVWLTNLLEGLYEFARRDNDVESLKEVLNLTIPCYVQLVSDCGNPDGATALSLLSFYHTQLGTGAFWLEKALEKIMRLLPRVEAAKGQDDRATLEVPGFAILVLSETNQPKRLMLEANKMRQRTKRQLKKLPKDHPDRDYYLDRLLDGYHLQTRLALETPGQEEYAKELQGDYEARLKKEGKDKDNFAKNLDLELENVTSRLESTTLGSE</sequence>
<evidence type="ECO:0000313" key="2">
    <source>
        <dbReference type="Proteomes" id="UP001301769"/>
    </source>
</evidence>
<dbReference type="Proteomes" id="UP001301769">
    <property type="component" value="Unassembled WGS sequence"/>
</dbReference>
<comment type="caution">
    <text evidence="1">The sequence shown here is derived from an EMBL/GenBank/DDBJ whole genome shotgun (WGS) entry which is preliminary data.</text>
</comment>
<reference evidence="1" key="1">
    <citation type="journal article" date="2023" name="Mol. Phylogenet. Evol.">
        <title>Genome-scale phylogeny and comparative genomics of the fungal order Sordariales.</title>
        <authorList>
            <person name="Hensen N."/>
            <person name="Bonometti L."/>
            <person name="Westerberg I."/>
            <person name="Brannstrom I.O."/>
            <person name="Guillou S."/>
            <person name="Cros-Aarteil S."/>
            <person name="Calhoun S."/>
            <person name="Haridas S."/>
            <person name="Kuo A."/>
            <person name="Mondo S."/>
            <person name="Pangilinan J."/>
            <person name="Riley R."/>
            <person name="LaButti K."/>
            <person name="Andreopoulos B."/>
            <person name="Lipzen A."/>
            <person name="Chen C."/>
            <person name="Yan M."/>
            <person name="Daum C."/>
            <person name="Ng V."/>
            <person name="Clum A."/>
            <person name="Steindorff A."/>
            <person name="Ohm R.A."/>
            <person name="Martin F."/>
            <person name="Silar P."/>
            <person name="Natvig D.O."/>
            <person name="Lalanne C."/>
            <person name="Gautier V."/>
            <person name="Ament-Velasquez S.L."/>
            <person name="Kruys A."/>
            <person name="Hutchinson M.I."/>
            <person name="Powell A.J."/>
            <person name="Barry K."/>
            <person name="Miller A.N."/>
            <person name="Grigoriev I.V."/>
            <person name="Debuchy R."/>
            <person name="Gladieux P."/>
            <person name="Hiltunen Thoren M."/>
            <person name="Johannesson H."/>
        </authorList>
    </citation>
    <scope>NUCLEOTIDE SEQUENCE</scope>
    <source>
        <strain evidence="1">PSN293</strain>
    </source>
</reference>
<gene>
    <name evidence="1" type="ORF">QBC37DRAFT_432186</name>
</gene>
<dbReference type="AlphaFoldDB" id="A0AAN6Y1A3"/>
<reference evidence="1" key="2">
    <citation type="submission" date="2023-05" db="EMBL/GenBank/DDBJ databases">
        <authorList>
            <consortium name="Lawrence Berkeley National Laboratory"/>
            <person name="Steindorff A."/>
            <person name="Hensen N."/>
            <person name="Bonometti L."/>
            <person name="Westerberg I."/>
            <person name="Brannstrom I.O."/>
            <person name="Guillou S."/>
            <person name="Cros-Aarteil S."/>
            <person name="Calhoun S."/>
            <person name="Haridas S."/>
            <person name="Kuo A."/>
            <person name="Mondo S."/>
            <person name="Pangilinan J."/>
            <person name="Riley R."/>
            <person name="Labutti K."/>
            <person name="Andreopoulos B."/>
            <person name="Lipzen A."/>
            <person name="Chen C."/>
            <person name="Yanf M."/>
            <person name="Daum C."/>
            <person name="Ng V."/>
            <person name="Clum A."/>
            <person name="Ohm R."/>
            <person name="Martin F."/>
            <person name="Silar P."/>
            <person name="Natvig D."/>
            <person name="Lalanne C."/>
            <person name="Gautier V."/>
            <person name="Ament-Velasquez S.L."/>
            <person name="Kruys A."/>
            <person name="Hutchinson M.I."/>
            <person name="Powell A.J."/>
            <person name="Barry K."/>
            <person name="Miller A.N."/>
            <person name="Grigoriev I.V."/>
            <person name="Debuchy R."/>
            <person name="Gladieux P."/>
            <person name="Thoren M.H."/>
            <person name="Johannesson H."/>
        </authorList>
    </citation>
    <scope>NUCLEOTIDE SEQUENCE</scope>
    <source>
        <strain evidence="1">PSN293</strain>
    </source>
</reference>
<organism evidence="1 2">
    <name type="scientific">Rhypophila decipiens</name>
    <dbReference type="NCBI Taxonomy" id="261697"/>
    <lineage>
        <taxon>Eukaryota</taxon>
        <taxon>Fungi</taxon>
        <taxon>Dikarya</taxon>
        <taxon>Ascomycota</taxon>
        <taxon>Pezizomycotina</taxon>
        <taxon>Sordariomycetes</taxon>
        <taxon>Sordariomycetidae</taxon>
        <taxon>Sordariales</taxon>
        <taxon>Naviculisporaceae</taxon>
        <taxon>Rhypophila</taxon>
    </lineage>
</organism>